<keyword evidence="1" id="KW-1185">Reference proteome</keyword>
<organism evidence="1 2">
    <name type="scientific">Heterorhabditis bacteriophora</name>
    <name type="common">Entomopathogenic nematode worm</name>
    <dbReference type="NCBI Taxonomy" id="37862"/>
    <lineage>
        <taxon>Eukaryota</taxon>
        <taxon>Metazoa</taxon>
        <taxon>Ecdysozoa</taxon>
        <taxon>Nematoda</taxon>
        <taxon>Chromadorea</taxon>
        <taxon>Rhabditida</taxon>
        <taxon>Rhabditina</taxon>
        <taxon>Rhabditomorpha</taxon>
        <taxon>Strongyloidea</taxon>
        <taxon>Heterorhabditidae</taxon>
        <taxon>Heterorhabditis</taxon>
    </lineage>
</organism>
<reference evidence="2" key="1">
    <citation type="submission" date="2016-11" db="UniProtKB">
        <authorList>
            <consortium name="WormBaseParasite"/>
        </authorList>
    </citation>
    <scope>IDENTIFICATION</scope>
</reference>
<evidence type="ECO:0000313" key="1">
    <source>
        <dbReference type="Proteomes" id="UP000095283"/>
    </source>
</evidence>
<sequence length="90" mass="10824">MSTNTIYRLIHFPIVKHQSRVATYHLIRICSLYDVLIKYLRRSLLHDLQRQVIYIKCDVLYLNNLKKLFSKKTTNIACENQKIQLCHKTF</sequence>
<dbReference type="WBParaSite" id="Hba_04703">
    <property type="protein sequence ID" value="Hba_04703"/>
    <property type="gene ID" value="Hba_04703"/>
</dbReference>
<proteinExistence type="predicted"/>
<protein>
    <submittedName>
        <fullName evidence="2">Ovule protein</fullName>
    </submittedName>
</protein>
<dbReference type="Proteomes" id="UP000095283">
    <property type="component" value="Unplaced"/>
</dbReference>
<accession>A0A1I7WI69</accession>
<name>A0A1I7WI69_HETBA</name>
<evidence type="ECO:0000313" key="2">
    <source>
        <dbReference type="WBParaSite" id="Hba_04703"/>
    </source>
</evidence>
<dbReference type="AlphaFoldDB" id="A0A1I7WI69"/>